<evidence type="ECO:0000313" key="1">
    <source>
        <dbReference type="EMBL" id="QGW26950.1"/>
    </source>
</evidence>
<dbReference type="EMBL" id="CP046566">
    <property type="protein sequence ID" value="QGW26950.1"/>
    <property type="molecule type" value="Genomic_DNA"/>
</dbReference>
<dbReference type="SUPFAM" id="SSF56112">
    <property type="entry name" value="Protein kinase-like (PK-like)"/>
    <property type="match status" value="1"/>
</dbReference>
<evidence type="ECO:0008006" key="3">
    <source>
        <dbReference type="Google" id="ProtNLM"/>
    </source>
</evidence>
<name>A0A6I6GA62_9BACT</name>
<evidence type="ECO:0000313" key="2">
    <source>
        <dbReference type="Proteomes" id="UP000426027"/>
    </source>
</evidence>
<proteinExistence type="predicted"/>
<keyword evidence="2" id="KW-1185">Reference proteome</keyword>
<dbReference type="AlphaFoldDB" id="A0A6I6GA62"/>
<protein>
    <recommendedName>
        <fullName evidence="3">Aminoglycoside phosphotransferase domain-containing protein</fullName>
    </recommendedName>
</protein>
<dbReference type="Gene3D" id="3.90.1200.10">
    <property type="match status" value="1"/>
</dbReference>
<reference evidence="1 2" key="1">
    <citation type="submission" date="2019-11" db="EMBL/GenBank/DDBJ databases">
        <authorList>
            <person name="Im W.T."/>
        </authorList>
    </citation>
    <scope>NUCLEOTIDE SEQUENCE [LARGE SCALE GENOMIC DNA]</scope>
    <source>
        <strain evidence="1 2">SB-02</strain>
    </source>
</reference>
<dbReference type="KEGG" id="fls:GLV81_01500"/>
<dbReference type="Proteomes" id="UP000426027">
    <property type="component" value="Chromosome"/>
</dbReference>
<gene>
    <name evidence="1" type="ORF">GLV81_01500</name>
</gene>
<accession>A0A6I6GA62</accession>
<sequence>MNQQQARDFVLHAFMSFDYRVSAAESKLTVKCFYINNPDGTVRWIWPAHSQRPVFLRFYFTGSWKSKLFALVVRFLFALGLQKFIADGDCSVSLGQPEQPYADVTKAQWALFTGTKGPNRKLVVYLPGAGGQFVKIPYGELSSSILQMEATALHYWQEKPLQFVVIPRLLASSDALLAQQNVSFGMNPASMHWLQLPQQAVQEWCFRSITSNNISDSKIPTQIAERLQRLHAIRHTPLPEGLIHKLQLLFSTASNWENIHEAPAHGDCTPWNMLMNEQKIALIDWELYKPSASALYDAFHFHYQTTVLIGNQGFAAIRQKLDAWHQLCHPQLEKHGLNIAQLEQWYLLDVISYYAEIYAQQKDWHLQIGWLLQTWSDALSYWLMKNNTVADRTQLIADISDWLRTKKHAAVKMHLPHVLLLPLHSDIDICMERSTALTMMTWLQQHPLCKQVVLRSRSNLTQSGIYLHSGNVLHIDAIWQLKRKAIQFMNVQAMLATAVNDGRGILVADNYHDAMYTWLFYVLNGAGIPEKYQQQWHQFTQEERNALLATVERYSKQQKPAEALFTPSKVTMQSAAAYVRQEPQNRGSTIYCQPISIRY</sequence>
<dbReference type="RefSeq" id="WP_157476211.1">
    <property type="nucleotide sequence ID" value="NZ_CP046566.1"/>
</dbReference>
<organism evidence="1 2">
    <name type="scientific">Phnomibacter ginsenosidimutans</name>
    <dbReference type="NCBI Taxonomy" id="2676868"/>
    <lineage>
        <taxon>Bacteria</taxon>
        <taxon>Pseudomonadati</taxon>
        <taxon>Bacteroidota</taxon>
        <taxon>Chitinophagia</taxon>
        <taxon>Chitinophagales</taxon>
        <taxon>Chitinophagaceae</taxon>
        <taxon>Phnomibacter</taxon>
    </lineage>
</organism>
<dbReference type="InterPro" id="IPR011009">
    <property type="entry name" value="Kinase-like_dom_sf"/>
</dbReference>